<dbReference type="PANTHER" id="PTHR37464">
    <property type="entry name" value="BLL2463 PROTEIN"/>
    <property type="match status" value="1"/>
</dbReference>
<dbReference type="Pfam" id="PF24157">
    <property type="entry name" value="DUF7408"/>
    <property type="match status" value="1"/>
</dbReference>
<accession>A0A811T6R9</accession>
<dbReference type="InterPro" id="IPR029062">
    <property type="entry name" value="Class_I_gatase-like"/>
</dbReference>
<dbReference type="Gene3D" id="3.40.50.880">
    <property type="match status" value="1"/>
</dbReference>
<dbReference type="InterPro" id="IPR055831">
    <property type="entry name" value="DUF7408"/>
</dbReference>
<feature type="domain" description="DUF7408" evidence="1">
    <location>
        <begin position="26"/>
        <end position="170"/>
    </location>
</feature>
<dbReference type="PANTHER" id="PTHR37464:SF1">
    <property type="entry name" value="BLL2463 PROTEIN"/>
    <property type="match status" value="1"/>
</dbReference>
<evidence type="ECO:0000313" key="3">
    <source>
        <dbReference type="Proteomes" id="UP000639006"/>
    </source>
</evidence>
<evidence type="ECO:0000313" key="2">
    <source>
        <dbReference type="EMBL" id="CAD6491352.1"/>
    </source>
</evidence>
<organism evidence="2 3">
    <name type="scientific">Candidatus Argoarchaeum ethanivorans</name>
    <dbReference type="NCBI Taxonomy" id="2608793"/>
    <lineage>
        <taxon>Archaea</taxon>
        <taxon>Methanobacteriati</taxon>
        <taxon>Methanobacteriota</taxon>
        <taxon>Stenosarchaea group</taxon>
        <taxon>Methanomicrobia</taxon>
        <taxon>Methanosarcinales</taxon>
        <taxon>Methanosarcinales incertae sedis</taxon>
        <taxon>GOM Arc I cluster</taxon>
        <taxon>Candidatus Argoarchaeum</taxon>
    </lineage>
</organism>
<proteinExistence type="predicted"/>
<name>A0A811T6R9_9EURY</name>
<gene>
    <name evidence="2" type="ORF">DIAAKJNI_00090</name>
</gene>
<sequence length="290" mass="32526">MKIFCYDLMVNQLKIKERNCPGLLIHDSTIFDGVDERQVARALELAQKESGGVLVVLASESLKNGDLLPVTLRGIANRTTLNILSENPLTENLDSNIEITRHLVASAKQGAIVLAEAGDESPIVAYWNIGRGHVIYLGFAEPGENPYDPLNPDVWNSFHATPTYPLFWQNLIEWSTGSIDINEFNLRAGTVKQYSTPVTIKTPTSNITTETVLFDEVGFYTMPKGEVAVNLYSKDESDITETMNLTIEETRIRYAPGITEIPKELDKYLIVAGILFILLELYYLRWRGEL</sequence>
<protein>
    <recommendedName>
        <fullName evidence="1">DUF7408 domain-containing protein</fullName>
    </recommendedName>
</protein>
<dbReference type="SUPFAM" id="SSF52317">
    <property type="entry name" value="Class I glutamine amidotransferase-like"/>
    <property type="match status" value="1"/>
</dbReference>
<dbReference type="Proteomes" id="UP000639006">
    <property type="component" value="Unassembled WGS sequence"/>
</dbReference>
<comment type="caution">
    <text evidence="2">The sequence shown here is derived from an EMBL/GenBank/DDBJ whole genome shotgun (WGS) entry which is preliminary data.</text>
</comment>
<reference evidence="2" key="1">
    <citation type="submission" date="2020-10" db="EMBL/GenBank/DDBJ databases">
        <authorList>
            <person name="Hahn C.J."/>
            <person name="Laso-Perez R."/>
            <person name="Vulcano F."/>
            <person name="Vaziourakis K.-M."/>
            <person name="Stokke R."/>
            <person name="Steen I.H."/>
            <person name="Teske A."/>
            <person name="Boetius A."/>
            <person name="Liebeke M."/>
            <person name="Amann R."/>
            <person name="Knittel K."/>
        </authorList>
    </citation>
    <scope>NUCLEOTIDE SEQUENCE</scope>
    <source>
        <strain evidence="2">Gfbio:e3339647-f889-4370-9287-4fb5cb688e4c:AG392M11_GoMArc1</strain>
    </source>
</reference>
<dbReference type="AlphaFoldDB" id="A0A811T6R9"/>
<evidence type="ECO:0000259" key="1">
    <source>
        <dbReference type="Pfam" id="PF24157"/>
    </source>
</evidence>
<dbReference type="EMBL" id="CAJHIQ010000003">
    <property type="protein sequence ID" value="CAD6491352.1"/>
    <property type="molecule type" value="Genomic_DNA"/>
</dbReference>